<dbReference type="GO" id="GO:0008270">
    <property type="term" value="F:zinc ion binding"/>
    <property type="evidence" value="ECO:0007669"/>
    <property type="project" value="UniProtKB-KW"/>
</dbReference>
<dbReference type="InterPro" id="IPR058030">
    <property type="entry name" value="TRIM8/14/16/25/29/45/65_CC"/>
</dbReference>
<evidence type="ECO:0000256" key="6">
    <source>
        <dbReference type="SAM" id="MobiDB-lite"/>
    </source>
</evidence>
<dbReference type="PANTHER" id="PTHR25465">
    <property type="entry name" value="B-BOX DOMAIN CONTAINING"/>
    <property type="match status" value="1"/>
</dbReference>
<dbReference type="Pfam" id="PF25600">
    <property type="entry name" value="TRIM_CC"/>
    <property type="match status" value="1"/>
</dbReference>
<organism evidence="8 9">
    <name type="scientific">Neogobius melanostomus</name>
    <name type="common">round goby</name>
    <dbReference type="NCBI Taxonomy" id="47308"/>
    <lineage>
        <taxon>Eukaryota</taxon>
        <taxon>Metazoa</taxon>
        <taxon>Chordata</taxon>
        <taxon>Craniata</taxon>
        <taxon>Vertebrata</taxon>
        <taxon>Euteleostomi</taxon>
        <taxon>Actinopterygii</taxon>
        <taxon>Neopterygii</taxon>
        <taxon>Teleostei</taxon>
        <taxon>Neoteleostei</taxon>
        <taxon>Acanthomorphata</taxon>
        <taxon>Gobiaria</taxon>
        <taxon>Gobiiformes</taxon>
        <taxon>Gobioidei</taxon>
        <taxon>Gobiidae</taxon>
        <taxon>Benthophilinae</taxon>
        <taxon>Neogobiini</taxon>
        <taxon>Neogobius</taxon>
    </lineage>
</organism>
<sequence>MSPVVRGGLCSKSHKEWRPPVSSCLMPSSGASSVGAYSRSPCPFRADTASASPASRRTGTGGCLSPAPHAGLHSKHGPSCARTSLPRRCLRRSEARLTPAGRACVLRCVCGSTDAGGEVLPGVPGLVLRAPPGASQPSVHTAHPPAGAPVAALERRVCKRHHRTLELFCRSEGQCVCVLCTETGHSGHNVVPVEREGQRVKAEMERSGAELQEMIQERLQRVEDITHSIALSKEWTRQDLQQSQQIFSALVAQMEKVHKELVERIQETQAQAECRAHRLVSELQQEVRKLRRSRQELERLRQSEDHLHLVQLFPTLSPPPPTLVHSMPIHADPCLGAVRRAVASVEQELQKALRLLCEQELERMQKYAVEVCLDADTANPGWCSRRTGDACGTETESRGWRSGPSASTLPPVCWGTRASPAGGSTGRWRWGTRRRGTWVWPMGQRAGGAWSH</sequence>
<dbReference type="Gene3D" id="3.30.160.60">
    <property type="entry name" value="Classic Zinc Finger"/>
    <property type="match status" value="1"/>
</dbReference>
<dbReference type="SUPFAM" id="SSF57845">
    <property type="entry name" value="B-box zinc-binding domain"/>
    <property type="match status" value="1"/>
</dbReference>
<proteinExistence type="predicted"/>
<dbReference type="InterPro" id="IPR000315">
    <property type="entry name" value="Znf_B-box"/>
</dbReference>
<keyword evidence="5" id="KW-0175">Coiled coil</keyword>
<dbReference type="PROSITE" id="PS50119">
    <property type="entry name" value="ZF_BBOX"/>
    <property type="match status" value="1"/>
</dbReference>
<evidence type="ECO:0000313" key="8">
    <source>
        <dbReference type="Ensembl" id="ENSNMLP00000009984.1"/>
    </source>
</evidence>
<feature type="compositionally biased region" description="Polar residues" evidence="6">
    <location>
        <begin position="49"/>
        <end position="58"/>
    </location>
</feature>
<evidence type="ECO:0000256" key="5">
    <source>
        <dbReference type="SAM" id="Coils"/>
    </source>
</evidence>
<accession>A0A8C6SPS5</accession>
<dbReference type="InterPro" id="IPR051051">
    <property type="entry name" value="E3_ubiq-ligase_TRIM/RNF"/>
</dbReference>
<keyword evidence="9" id="KW-1185">Reference proteome</keyword>
<evidence type="ECO:0000256" key="2">
    <source>
        <dbReference type="ARBA" id="ARBA00022771"/>
    </source>
</evidence>
<reference evidence="8" key="2">
    <citation type="submission" date="2025-09" db="UniProtKB">
        <authorList>
            <consortium name="Ensembl"/>
        </authorList>
    </citation>
    <scope>IDENTIFICATION</scope>
</reference>
<evidence type="ECO:0000259" key="7">
    <source>
        <dbReference type="PROSITE" id="PS50119"/>
    </source>
</evidence>
<dbReference type="Ensembl" id="ENSNMLT00000011279.1">
    <property type="protein sequence ID" value="ENSNMLP00000009984.1"/>
    <property type="gene ID" value="ENSNMLG00000006910.1"/>
</dbReference>
<dbReference type="PANTHER" id="PTHR25465:SF49">
    <property type="entry name" value="BLOODTHIRSTY-RELATED GENE FAMILY, MEMBER 1-RELATED"/>
    <property type="match status" value="1"/>
</dbReference>
<keyword evidence="2 4" id="KW-0863">Zinc-finger</keyword>
<reference evidence="8" key="1">
    <citation type="submission" date="2025-08" db="UniProtKB">
        <authorList>
            <consortium name="Ensembl"/>
        </authorList>
    </citation>
    <scope>IDENTIFICATION</scope>
</reference>
<feature type="region of interest" description="Disordered" evidence="6">
    <location>
        <begin position="393"/>
        <end position="414"/>
    </location>
</feature>
<evidence type="ECO:0000256" key="3">
    <source>
        <dbReference type="ARBA" id="ARBA00022833"/>
    </source>
</evidence>
<dbReference type="SMART" id="SM00336">
    <property type="entry name" value="BBOX"/>
    <property type="match status" value="1"/>
</dbReference>
<feature type="coiled-coil region" evidence="5">
    <location>
        <begin position="251"/>
        <end position="303"/>
    </location>
</feature>
<protein>
    <recommendedName>
        <fullName evidence="7">B box-type domain-containing protein</fullName>
    </recommendedName>
</protein>
<name>A0A8C6SPS5_9GOBI</name>
<dbReference type="Pfam" id="PF00643">
    <property type="entry name" value="zf-B_box"/>
    <property type="match status" value="1"/>
</dbReference>
<dbReference type="AlphaFoldDB" id="A0A8C6SPS5"/>
<dbReference type="CDD" id="cd19769">
    <property type="entry name" value="Bbox2_TRIM16-like"/>
    <property type="match status" value="1"/>
</dbReference>
<evidence type="ECO:0000256" key="1">
    <source>
        <dbReference type="ARBA" id="ARBA00022723"/>
    </source>
</evidence>
<keyword evidence="1" id="KW-0479">Metal-binding</keyword>
<keyword evidence="3" id="KW-0862">Zinc</keyword>
<feature type="region of interest" description="Disordered" evidence="6">
    <location>
        <begin position="47"/>
        <end position="80"/>
    </location>
</feature>
<feature type="domain" description="B box-type" evidence="7">
    <location>
        <begin position="153"/>
        <end position="193"/>
    </location>
</feature>
<evidence type="ECO:0000313" key="9">
    <source>
        <dbReference type="Proteomes" id="UP000694523"/>
    </source>
</evidence>
<dbReference type="Proteomes" id="UP000694523">
    <property type="component" value="Unplaced"/>
</dbReference>
<evidence type="ECO:0000256" key="4">
    <source>
        <dbReference type="PROSITE-ProRule" id="PRU00024"/>
    </source>
</evidence>